<dbReference type="GO" id="GO:0071555">
    <property type="term" value="P:cell wall organization"/>
    <property type="evidence" value="ECO:0007669"/>
    <property type="project" value="UniProtKB-KW"/>
</dbReference>
<evidence type="ECO:0000313" key="7">
    <source>
        <dbReference type="Proteomes" id="UP000036987"/>
    </source>
</evidence>
<comment type="caution">
    <text evidence="6">The sequence shown here is derived from an EMBL/GenBank/DDBJ whole genome shotgun (WGS) entry which is preliminary data.</text>
</comment>
<keyword evidence="4" id="KW-0333">Golgi apparatus</keyword>
<dbReference type="GO" id="GO:0047262">
    <property type="term" value="F:polygalacturonate 4-alpha-galacturonosyltransferase activity"/>
    <property type="evidence" value="ECO:0007669"/>
    <property type="project" value="InterPro"/>
</dbReference>
<evidence type="ECO:0000256" key="2">
    <source>
        <dbReference type="ARBA" id="ARBA00006351"/>
    </source>
</evidence>
<evidence type="ECO:0000256" key="1">
    <source>
        <dbReference type="ARBA" id="ARBA00004877"/>
    </source>
</evidence>
<name>A0A0K9PXY0_ZOSMR</name>
<proteinExistence type="inferred from homology"/>
<dbReference type="AlphaFoldDB" id="A0A0K9PXY0"/>
<dbReference type="PANTHER" id="PTHR32116:SF0">
    <property type="entry name" value="GALACTURONOSYLTRANSFERASE 6-RELATED"/>
    <property type="match status" value="1"/>
</dbReference>
<feature type="compositionally biased region" description="Polar residues" evidence="5">
    <location>
        <begin position="116"/>
        <end position="129"/>
    </location>
</feature>
<dbReference type="CDD" id="cd06429">
    <property type="entry name" value="GT8_like_1"/>
    <property type="match status" value="1"/>
</dbReference>
<comment type="subcellular location">
    <subcellularLocation>
        <location evidence="4">Golgi apparatus membrane</location>
        <topology evidence="4">Single-pass type II membrane protein</topology>
    </subcellularLocation>
</comment>
<dbReference type="UniPathway" id="UPA00845"/>
<dbReference type="PANTHER" id="PTHR32116">
    <property type="entry name" value="GALACTURONOSYLTRANSFERASE 4-RELATED"/>
    <property type="match status" value="1"/>
</dbReference>
<dbReference type="SUPFAM" id="SSF53448">
    <property type="entry name" value="Nucleotide-diphospho-sugar transferases"/>
    <property type="match status" value="1"/>
</dbReference>
<dbReference type="OMA" id="HEWRRRN"/>
<dbReference type="InterPro" id="IPR029044">
    <property type="entry name" value="Nucleotide-diphossugar_trans"/>
</dbReference>
<reference evidence="7" key="1">
    <citation type="journal article" date="2016" name="Nature">
        <title>The genome of the seagrass Zostera marina reveals angiosperm adaptation to the sea.</title>
        <authorList>
            <person name="Olsen J.L."/>
            <person name="Rouze P."/>
            <person name="Verhelst B."/>
            <person name="Lin Y.-C."/>
            <person name="Bayer T."/>
            <person name="Collen J."/>
            <person name="Dattolo E."/>
            <person name="De Paoli E."/>
            <person name="Dittami S."/>
            <person name="Maumus F."/>
            <person name="Michel G."/>
            <person name="Kersting A."/>
            <person name="Lauritano C."/>
            <person name="Lohaus R."/>
            <person name="Toepel M."/>
            <person name="Tonon T."/>
            <person name="Vanneste K."/>
            <person name="Amirebrahimi M."/>
            <person name="Brakel J."/>
            <person name="Bostroem C."/>
            <person name="Chovatia M."/>
            <person name="Grimwood J."/>
            <person name="Jenkins J.W."/>
            <person name="Jueterbock A."/>
            <person name="Mraz A."/>
            <person name="Stam W.T."/>
            <person name="Tice H."/>
            <person name="Bornberg-Bauer E."/>
            <person name="Green P.J."/>
            <person name="Pearson G.A."/>
            <person name="Procaccini G."/>
            <person name="Duarte C.M."/>
            <person name="Schmutz J."/>
            <person name="Reusch T.B.H."/>
            <person name="Van de Peer Y."/>
        </authorList>
    </citation>
    <scope>NUCLEOTIDE SEQUENCE [LARGE SCALE GENOMIC DNA]</scope>
    <source>
        <strain evidence="7">cv. Finnish</strain>
    </source>
</reference>
<gene>
    <name evidence="6" type="ORF">ZOSMA_13G00750</name>
</gene>
<keyword evidence="6" id="KW-0808">Transferase</keyword>
<sequence length="577" mass="66554">MMKQHCGFQKVLLLLFVSLLAVIAPISLFVSRFGERQYINDISSVIPIQSTNVLRLKSTEKDVVKEMHELGRLVRNDIGQSTDGSWNETSDAGDALLHMPPVSTGTLTVMQGIPNRPTSGKATPPSKTLPTPPDKMIREMKDQVIIASAFLHLSPAINNTRLVRELKHHIRITERILSHVNKDKDLPQSVLQEQKSMEKSLEKARSIFPKCATVATKLRAMAFNKEEQLEAQNDQVKFLIQLSTRTLPRGLHCLSLQLTTKYFELPRAERDPDSKKRLEQPNLYHYAIFSNNVLACAVVVNSTISSSLDPEKIVFHIVTDDLNYPAITMWFLNHPPDRAAIEIVNMYDFKWLPSGYISIVKQLGLNDPRYSSVLNHLRFYLPQIFPNLDKILFLDHDVVVQRDLSEFWKSDLNGKVNGAVKMCKNGEPFYRLRDFVDFTNRVLTKPFDPRACIWGFGMNIFDLQQWRRLGLTSVYMMWMQQMKLMEGKENPVLRAGTLPLGQLTFYNHTLALNRRWHVFGLGFDPDVSRTDIEKAAVIHYDGNMKPWLDINIPKYKKYWNKYLNFNHRYLQQCNIHE</sequence>
<evidence type="ECO:0000313" key="6">
    <source>
        <dbReference type="EMBL" id="KMZ73871.1"/>
    </source>
</evidence>
<dbReference type="InterPro" id="IPR002495">
    <property type="entry name" value="Glyco_trans_8"/>
</dbReference>
<dbReference type="EMBL" id="LFYR01000514">
    <property type="protein sequence ID" value="KMZ73871.1"/>
    <property type="molecule type" value="Genomic_DNA"/>
</dbReference>
<dbReference type="Gene3D" id="3.90.550.10">
    <property type="entry name" value="Spore Coat Polysaccharide Biosynthesis Protein SpsA, Chain A"/>
    <property type="match status" value="1"/>
</dbReference>
<dbReference type="GO" id="GO:0000139">
    <property type="term" value="C:Golgi membrane"/>
    <property type="evidence" value="ECO:0007669"/>
    <property type="project" value="UniProtKB-SubCell"/>
</dbReference>
<dbReference type="EC" id="2.4.1.-" evidence="4"/>
<evidence type="ECO:0000256" key="3">
    <source>
        <dbReference type="ARBA" id="ARBA00022676"/>
    </source>
</evidence>
<keyword evidence="7" id="KW-1185">Reference proteome</keyword>
<comment type="pathway">
    <text evidence="1 4">Glycan metabolism; pectin biosynthesis.</text>
</comment>
<feature type="region of interest" description="Disordered" evidence="5">
    <location>
        <begin position="113"/>
        <end position="134"/>
    </location>
</feature>
<organism evidence="6 7">
    <name type="scientific">Zostera marina</name>
    <name type="common">Eelgrass</name>
    <dbReference type="NCBI Taxonomy" id="29655"/>
    <lineage>
        <taxon>Eukaryota</taxon>
        <taxon>Viridiplantae</taxon>
        <taxon>Streptophyta</taxon>
        <taxon>Embryophyta</taxon>
        <taxon>Tracheophyta</taxon>
        <taxon>Spermatophyta</taxon>
        <taxon>Magnoliopsida</taxon>
        <taxon>Liliopsida</taxon>
        <taxon>Zosteraceae</taxon>
        <taxon>Zostera</taxon>
    </lineage>
</organism>
<dbReference type="InterPro" id="IPR029993">
    <property type="entry name" value="GAUT"/>
</dbReference>
<accession>A0A0K9PXY0</accession>
<evidence type="ECO:0000256" key="5">
    <source>
        <dbReference type="SAM" id="MobiDB-lite"/>
    </source>
</evidence>
<comment type="similarity">
    <text evidence="2 4">Belongs to the glycosyltransferase 8 family.</text>
</comment>
<dbReference type="Pfam" id="PF01501">
    <property type="entry name" value="Glyco_transf_8"/>
    <property type="match status" value="1"/>
</dbReference>
<dbReference type="Pfam" id="PF25557">
    <property type="entry name" value="GAUT_1"/>
    <property type="match status" value="1"/>
</dbReference>
<dbReference type="Proteomes" id="UP000036987">
    <property type="component" value="Unassembled WGS sequence"/>
</dbReference>
<keyword evidence="4" id="KW-0961">Cell wall biogenesis/degradation</keyword>
<dbReference type="OrthoDB" id="411524at2759"/>
<dbReference type="GO" id="GO:0045489">
    <property type="term" value="P:pectin biosynthetic process"/>
    <property type="evidence" value="ECO:0007669"/>
    <property type="project" value="UniProtKB-UniPathway"/>
</dbReference>
<protein>
    <recommendedName>
        <fullName evidence="4">Hexosyltransferase</fullName>
        <ecNumber evidence="4">2.4.1.-</ecNumber>
    </recommendedName>
</protein>
<keyword evidence="3 4" id="KW-0328">Glycosyltransferase</keyword>
<evidence type="ECO:0000256" key="4">
    <source>
        <dbReference type="RuleBase" id="RU362027"/>
    </source>
</evidence>